<dbReference type="PANTHER" id="PTHR11655:SF14">
    <property type="entry name" value="LARGE RIBOSOMAL SUBUNIT PROTEIN UL6M"/>
    <property type="match status" value="1"/>
</dbReference>
<keyword evidence="3 6" id="KW-0694">RNA-binding</keyword>
<dbReference type="PRINTS" id="PR00059">
    <property type="entry name" value="RIBOSOMALL6"/>
</dbReference>
<dbReference type="AlphaFoldDB" id="A0A2A4Z7F5"/>
<feature type="domain" description="Large ribosomal subunit protein uL6 alpha-beta" evidence="9">
    <location>
        <begin position="91"/>
        <end position="164"/>
    </location>
</feature>
<evidence type="ECO:0000256" key="4">
    <source>
        <dbReference type="ARBA" id="ARBA00022980"/>
    </source>
</evidence>
<comment type="caution">
    <text evidence="10">The sequence shown here is derived from an EMBL/GenBank/DDBJ whole genome shotgun (WGS) entry which is preliminary data.</text>
</comment>
<reference evidence="10" key="2">
    <citation type="journal article" date="2018" name="ISME J.">
        <title>A dynamic microbial community with high functional redundancy inhabits the cold, oxic subseafloor aquifer.</title>
        <authorList>
            <person name="Tully B.J."/>
            <person name="Wheat C.G."/>
            <person name="Glazer B.T."/>
            <person name="Huber J.A."/>
        </authorList>
    </citation>
    <scope>NUCLEOTIDE SEQUENCE</scope>
    <source>
        <strain evidence="10">NORP83</strain>
    </source>
</reference>
<keyword evidence="5 6" id="KW-0687">Ribonucleoprotein</keyword>
<evidence type="ECO:0000256" key="2">
    <source>
        <dbReference type="ARBA" id="ARBA00022730"/>
    </source>
</evidence>
<evidence type="ECO:0000256" key="5">
    <source>
        <dbReference type="ARBA" id="ARBA00023274"/>
    </source>
</evidence>
<accession>A0A2A4Z7F5</accession>
<dbReference type="Gene3D" id="3.90.930.12">
    <property type="entry name" value="Ribosomal protein L6, alpha-beta domain"/>
    <property type="match status" value="2"/>
</dbReference>
<evidence type="ECO:0000256" key="7">
    <source>
        <dbReference type="RuleBase" id="RU003869"/>
    </source>
</evidence>
<comment type="similarity">
    <text evidence="1 6 7">Belongs to the universal ribosomal protein uL6 family.</text>
</comment>
<dbReference type="GO" id="GO:0002181">
    <property type="term" value="P:cytoplasmic translation"/>
    <property type="evidence" value="ECO:0007669"/>
    <property type="project" value="TreeGrafter"/>
</dbReference>
<evidence type="ECO:0000256" key="6">
    <source>
        <dbReference type="HAMAP-Rule" id="MF_01365"/>
    </source>
</evidence>
<protein>
    <recommendedName>
        <fullName evidence="6">Large ribosomal subunit protein uL6</fullName>
    </recommendedName>
</protein>
<comment type="subunit">
    <text evidence="6">Part of the 50S ribosomal subunit.</text>
</comment>
<dbReference type="FunFam" id="3.90.930.12:FF:000001">
    <property type="entry name" value="50S ribosomal protein L6"/>
    <property type="match status" value="1"/>
</dbReference>
<organism evidence="10">
    <name type="scientific">OCS116 cluster bacterium</name>
    <dbReference type="NCBI Taxonomy" id="2030921"/>
    <lineage>
        <taxon>Bacteria</taxon>
        <taxon>Pseudomonadati</taxon>
        <taxon>Pseudomonadota</taxon>
        <taxon>Alphaproteobacteria</taxon>
        <taxon>OCS116 cluster</taxon>
    </lineage>
</organism>
<dbReference type="GO" id="GO:0022625">
    <property type="term" value="C:cytosolic large ribosomal subunit"/>
    <property type="evidence" value="ECO:0007669"/>
    <property type="project" value="UniProtKB-UniRule"/>
</dbReference>
<gene>
    <name evidence="6" type="primary">rplF</name>
    <name evidence="10" type="ORF">COB13_04695</name>
</gene>
<dbReference type="PANTHER" id="PTHR11655">
    <property type="entry name" value="60S/50S RIBOSOMAL PROTEIN L6/L9"/>
    <property type="match status" value="1"/>
</dbReference>
<dbReference type="FunFam" id="3.90.930.12:FF:000002">
    <property type="entry name" value="50S ribosomal protein L6"/>
    <property type="match status" value="1"/>
</dbReference>
<dbReference type="InterPro" id="IPR020040">
    <property type="entry name" value="Ribosomal_uL6_a/b-dom"/>
</dbReference>
<dbReference type="EMBL" id="NVUS01000004">
    <property type="protein sequence ID" value="PCJ02498.1"/>
    <property type="molecule type" value="Genomic_DNA"/>
</dbReference>
<name>A0A2A4Z7F5_9PROT</name>
<feature type="domain" description="Large ribosomal subunit protein uL6 alpha-beta" evidence="9">
    <location>
        <begin position="12"/>
        <end position="82"/>
    </location>
</feature>
<evidence type="ECO:0000259" key="9">
    <source>
        <dbReference type="Pfam" id="PF00347"/>
    </source>
</evidence>
<proteinExistence type="inferred from homology"/>
<evidence type="ECO:0000313" key="10">
    <source>
        <dbReference type="EMBL" id="PCJ02498.1"/>
    </source>
</evidence>
<dbReference type="NCBIfam" id="TIGR03654">
    <property type="entry name" value="L6_bact"/>
    <property type="match status" value="1"/>
</dbReference>
<dbReference type="Pfam" id="PF00347">
    <property type="entry name" value="Ribosomal_L6"/>
    <property type="match status" value="2"/>
</dbReference>
<dbReference type="InterPro" id="IPR019906">
    <property type="entry name" value="Ribosomal_uL6_bac-type"/>
</dbReference>
<dbReference type="InterPro" id="IPR036789">
    <property type="entry name" value="Ribosomal_uL6-like_a/b-dom_sf"/>
</dbReference>
<comment type="function">
    <text evidence="6 8">This protein binds to the 23S rRNA, and is important in its secondary structure. It is located near the subunit interface in the base of the L7/L12 stalk, and near the tRNA binding site of the peptidyltransferase center.</text>
</comment>
<dbReference type="HAMAP" id="MF_01365_B">
    <property type="entry name" value="Ribosomal_uL6_B"/>
    <property type="match status" value="1"/>
</dbReference>
<dbReference type="SUPFAM" id="SSF56053">
    <property type="entry name" value="Ribosomal protein L6"/>
    <property type="match status" value="2"/>
</dbReference>
<evidence type="ECO:0000256" key="8">
    <source>
        <dbReference type="RuleBase" id="RU003870"/>
    </source>
</evidence>
<sequence>MSRIGKKAVPLPAGVEFNIDGQEITVKGPKGSLSVVLVSEVSVSKTEAGLLITPSDDSKRARSMWGMSRTLVANIVTGVSEGYSKTLEIRGVGYRAALKGKILSLNLGLSHEVNYEAPEGVELKVTKPTEIVVSGIDKQLVGQVAANIRKYRKPEPFKGKGIRYQGEYVFRKEGKKK</sequence>
<evidence type="ECO:0000256" key="1">
    <source>
        <dbReference type="ARBA" id="ARBA00009356"/>
    </source>
</evidence>
<keyword evidence="2 6" id="KW-0699">rRNA-binding</keyword>
<reference key="1">
    <citation type="submission" date="2017-08" db="EMBL/GenBank/DDBJ databases">
        <title>A dynamic microbial community with high functional redundancy inhabits the cold, oxic subseafloor aquifer.</title>
        <authorList>
            <person name="Tully B.J."/>
            <person name="Wheat C.G."/>
            <person name="Glazer B.T."/>
            <person name="Huber J.A."/>
        </authorList>
    </citation>
    <scope>NUCLEOTIDE SEQUENCE [LARGE SCALE GENOMIC DNA]</scope>
</reference>
<keyword evidence="4 6" id="KW-0689">Ribosomal protein</keyword>
<dbReference type="InterPro" id="IPR000702">
    <property type="entry name" value="Ribosomal_uL6-like"/>
</dbReference>
<dbReference type="GO" id="GO:0019843">
    <property type="term" value="F:rRNA binding"/>
    <property type="evidence" value="ECO:0007669"/>
    <property type="project" value="UniProtKB-UniRule"/>
</dbReference>
<evidence type="ECO:0000256" key="3">
    <source>
        <dbReference type="ARBA" id="ARBA00022884"/>
    </source>
</evidence>
<dbReference type="PIRSF" id="PIRSF002162">
    <property type="entry name" value="Ribosomal_L6"/>
    <property type="match status" value="1"/>
</dbReference>
<dbReference type="GO" id="GO:0003735">
    <property type="term" value="F:structural constituent of ribosome"/>
    <property type="evidence" value="ECO:0007669"/>
    <property type="project" value="UniProtKB-UniRule"/>
</dbReference>